<dbReference type="PANTHER" id="PTHR13696:SF52">
    <property type="entry name" value="PARA FAMILY PROTEIN CT_582"/>
    <property type="match status" value="1"/>
</dbReference>
<dbReference type="AlphaFoldDB" id="A0A955L8J1"/>
<evidence type="ECO:0000313" key="2">
    <source>
        <dbReference type="EMBL" id="MCA9385999.1"/>
    </source>
</evidence>
<dbReference type="FunFam" id="3.40.50.300:FF:000285">
    <property type="entry name" value="Sporulation initiation inhibitor Soj"/>
    <property type="match status" value="1"/>
</dbReference>
<proteinExistence type="predicted"/>
<evidence type="ECO:0000259" key="1">
    <source>
        <dbReference type="Pfam" id="PF13614"/>
    </source>
</evidence>
<dbReference type="Gene3D" id="3.40.50.300">
    <property type="entry name" value="P-loop containing nucleotide triphosphate hydrolases"/>
    <property type="match status" value="1"/>
</dbReference>
<name>A0A955L8J1_9BACT</name>
<gene>
    <name evidence="2" type="ORF">KC717_05115</name>
</gene>
<dbReference type="InterPro" id="IPR027417">
    <property type="entry name" value="P-loop_NTPase"/>
</dbReference>
<accession>A0A955L8J1</accession>
<dbReference type="PANTHER" id="PTHR13696">
    <property type="entry name" value="P-LOOP CONTAINING NUCLEOSIDE TRIPHOSPHATE HYDROLASE"/>
    <property type="match status" value="1"/>
</dbReference>
<organism evidence="2 3">
    <name type="scientific">Candidatus Dojkabacteria bacterium</name>
    <dbReference type="NCBI Taxonomy" id="2099670"/>
    <lineage>
        <taxon>Bacteria</taxon>
        <taxon>Candidatus Dojkabacteria</taxon>
    </lineage>
</organism>
<dbReference type="Pfam" id="PF13614">
    <property type="entry name" value="AAA_31"/>
    <property type="match status" value="1"/>
</dbReference>
<sequence>MIVAFANQKGGVGKTTTTLNLGSYLAALGKKTCLIDLDPQANLTSGLGYSAQSLTENDSLAGSVYDLLTSQKEFNEVLFQTRSDNLTLIPSSIDLAGAEIELVNMVSRETILRDALEKAHHVFDFVLIDCPPSLGLLTINALTAADRVCIPVQTEYFALEGLGQLLNTVKLVKSKLNSNLKIGGVIMTMFDARTNLAKDVISEVHKVFGDRVFETIIPRNIRLSEAPSHGKSIVEYDSNSSGADAYKKLAEEFITSFSK</sequence>
<evidence type="ECO:0000313" key="3">
    <source>
        <dbReference type="Proteomes" id="UP000754563"/>
    </source>
</evidence>
<dbReference type="EMBL" id="JAGQLH010000066">
    <property type="protein sequence ID" value="MCA9385999.1"/>
    <property type="molecule type" value="Genomic_DNA"/>
</dbReference>
<dbReference type="InterPro" id="IPR050678">
    <property type="entry name" value="DNA_Partitioning_ATPase"/>
</dbReference>
<protein>
    <submittedName>
        <fullName evidence="2">ParA family protein</fullName>
    </submittedName>
</protein>
<reference evidence="2" key="1">
    <citation type="submission" date="2020-04" db="EMBL/GenBank/DDBJ databases">
        <authorList>
            <person name="Zhang T."/>
        </authorList>
    </citation>
    <scope>NUCLEOTIDE SEQUENCE</scope>
    <source>
        <strain evidence="2">HKST-UBA11</strain>
    </source>
</reference>
<feature type="domain" description="AAA" evidence="1">
    <location>
        <begin position="2"/>
        <end position="182"/>
    </location>
</feature>
<dbReference type="CDD" id="cd02042">
    <property type="entry name" value="ParAB_family"/>
    <property type="match status" value="1"/>
</dbReference>
<reference evidence="2" key="2">
    <citation type="journal article" date="2021" name="Microbiome">
        <title>Successional dynamics and alternative stable states in a saline activated sludge microbial community over 9 years.</title>
        <authorList>
            <person name="Wang Y."/>
            <person name="Ye J."/>
            <person name="Ju F."/>
            <person name="Liu L."/>
            <person name="Boyd J.A."/>
            <person name="Deng Y."/>
            <person name="Parks D.H."/>
            <person name="Jiang X."/>
            <person name="Yin X."/>
            <person name="Woodcroft B.J."/>
            <person name="Tyson G.W."/>
            <person name="Hugenholtz P."/>
            <person name="Polz M.F."/>
            <person name="Zhang T."/>
        </authorList>
    </citation>
    <scope>NUCLEOTIDE SEQUENCE</scope>
    <source>
        <strain evidence="2">HKST-UBA11</strain>
    </source>
</reference>
<dbReference type="Proteomes" id="UP000754563">
    <property type="component" value="Unassembled WGS sequence"/>
</dbReference>
<dbReference type="SUPFAM" id="SSF52540">
    <property type="entry name" value="P-loop containing nucleoside triphosphate hydrolases"/>
    <property type="match status" value="1"/>
</dbReference>
<dbReference type="PIRSF" id="PIRSF009320">
    <property type="entry name" value="Nuc_binding_HP_1000"/>
    <property type="match status" value="1"/>
</dbReference>
<comment type="caution">
    <text evidence="2">The sequence shown here is derived from an EMBL/GenBank/DDBJ whole genome shotgun (WGS) entry which is preliminary data.</text>
</comment>
<dbReference type="InterPro" id="IPR025669">
    <property type="entry name" value="AAA_dom"/>
</dbReference>